<reference evidence="4 5" key="1">
    <citation type="journal article" date="2016" name="Genome Announc.">
        <title>Draft Genome Sequences of Five Rapidly Growing Mycobacterium Species, M. thermoresistibile, M. fortuitum subsp. acetamidolyticum, M. canariasense, M. brisbanense, and M. novocastrense.</title>
        <authorList>
            <person name="Katahira K."/>
            <person name="Ogura Y."/>
            <person name="Gotoh Y."/>
            <person name="Hayashi T."/>
        </authorList>
    </citation>
    <scope>NUCLEOTIDE SEQUENCE [LARGE SCALE GENOMIC DNA]</scope>
    <source>
        <strain evidence="4 5">JCM6362</strain>
    </source>
</reference>
<keyword evidence="1 3" id="KW-0732">Signal</keyword>
<dbReference type="OMA" id="FQAWQLG"/>
<evidence type="ECO:0000256" key="1">
    <source>
        <dbReference type="ARBA" id="ARBA00022729"/>
    </source>
</evidence>
<dbReference type="InterPro" id="IPR019674">
    <property type="entry name" value="Lipoprotein_LpqN/LpqT-like"/>
</dbReference>
<dbReference type="Pfam" id="PF10738">
    <property type="entry name" value="Lpp-LpqN"/>
    <property type="match status" value="1"/>
</dbReference>
<feature type="region of interest" description="Disordered" evidence="2">
    <location>
        <begin position="25"/>
        <end position="44"/>
    </location>
</feature>
<dbReference type="EMBL" id="BCTB01000009">
    <property type="protein sequence ID" value="GAT14594.1"/>
    <property type="molecule type" value="Genomic_DNA"/>
</dbReference>
<dbReference type="AlphaFoldDB" id="A0A100XDP5"/>
<proteinExistence type="predicted"/>
<evidence type="ECO:0000313" key="5">
    <source>
        <dbReference type="Proteomes" id="UP000069654"/>
    </source>
</evidence>
<feature type="chain" id="PRO_5007090934" evidence="3">
    <location>
        <begin position="28"/>
        <end position="232"/>
    </location>
</feature>
<organism evidence="4 5">
    <name type="scientific">Mycolicibacterium thermoresistibile</name>
    <name type="common">Mycobacterium thermoresistibile</name>
    <dbReference type="NCBI Taxonomy" id="1797"/>
    <lineage>
        <taxon>Bacteria</taxon>
        <taxon>Bacillati</taxon>
        <taxon>Actinomycetota</taxon>
        <taxon>Actinomycetes</taxon>
        <taxon>Mycobacteriales</taxon>
        <taxon>Mycobacteriaceae</taxon>
        <taxon>Mycolicibacterium</taxon>
    </lineage>
</organism>
<dbReference type="Gene3D" id="3.40.1000.10">
    <property type="entry name" value="Mog1/PsbP, alpha/beta/alpha sandwich"/>
    <property type="match status" value="1"/>
</dbReference>
<dbReference type="Proteomes" id="UP000069654">
    <property type="component" value="Unassembled WGS sequence"/>
</dbReference>
<sequence length="232" mass="23768">MSRTARRATRIAAVAAAAALAACGSTADDQTVMPPDTGGATASATMTTTSAAQAGAQAGASGYTIVDYIRDHDIDETTARPGDPGAPNVSLPTPPGWSNATDRAPGWAWAALVSGDPAVADDPPSIVVLMSKLTGDVDADRVLEFAPAELRNLPGFDGGAGTATTLSGFDAVQIGGRYDKDGVERVVGQKTVVIPAADAVYVMQLNADAPAEHAEQLLNATRFLDEQTRITF</sequence>
<gene>
    <name evidence="4" type="ORF">RMCT_1564</name>
</gene>
<dbReference type="PROSITE" id="PS51257">
    <property type="entry name" value="PROKAR_LIPOPROTEIN"/>
    <property type="match status" value="1"/>
</dbReference>
<keyword evidence="4" id="KW-0449">Lipoprotein</keyword>
<reference evidence="5" key="2">
    <citation type="submission" date="2016-02" db="EMBL/GenBank/DDBJ databases">
        <title>Draft genome sequence of five rapidly growing Mycobacterium species.</title>
        <authorList>
            <person name="Katahira K."/>
            <person name="Gotou Y."/>
            <person name="Iida K."/>
            <person name="Ogura Y."/>
            <person name="Hayashi T."/>
        </authorList>
    </citation>
    <scope>NUCLEOTIDE SEQUENCE [LARGE SCALE GENOMIC DNA]</scope>
    <source>
        <strain evidence="5">JCM6362</strain>
    </source>
</reference>
<evidence type="ECO:0000256" key="3">
    <source>
        <dbReference type="SAM" id="SignalP"/>
    </source>
</evidence>
<evidence type="ECO:0000313" key="4">
    <source>
        <dbReference type="EMBL" id="GAT14594.1"/>
    </source>
</evidence>
<dbReference type="STRING" id="1797.RMCT_1564"/>
<name>A0A100XDP5_MYCTH</name>
<accession>A0A100XDP5</accession>
<comment type="caution">
    <text evidence="4">The sequence shown here is derived from an EMBL/GenBank/DDBJ whole genome shotgun (WGS) entry which is preliminary data.</text>
</comment>
<dbReference type="OrthoDB" id="3826775at2"/>
<feature type="signal peptide" evidence="3">
    <location>
        <begin position="1"/>
        <end position="27"/>
    </location>
</feature>
<evidence type="ECO:0000256" key="2">
    <source>
        <dbReference type="SAM" id="MobiDB-lite"/>
    </source>
</evidence>
<protein>
    <submittedName>
        <fullName evidence="4">MK35 lipoprotein</fullName>
    </submittedName>
</protein>
<dbReference type="RefSeq" id="WP_003924118.1">
    <property type="nucleotide sequence ID" value="NZ_BCTB01000009.1"/>
</dbReference>